<feature type="domain" description="Glucose-methanol-choline oxidoreductase N-terminal" evidence="3">
    <location>
        <begin position="43"/>
        <end position="131"/>
    </location>
</feature>
<sequence length="368" mass="39296">MKPLFSSLASLALYGSSAALPKQNETGFDYIIVGSGPAGIVVADRLSEAGKRVLLVESVFVGSSGLVHINPKGRVILSAGAFGSARLLFQSGIGPADALANVEATPDSVPYLPPKHTYINLPVGYNLQDNPSISLILSHPSVNAYQNFRPVWFNPNLSDAKQYVERQSGILAQTSPRINWWKKYVGSDSKARWMQGTANPGNPASCCDSGPGFDNQTLFWVTLYLGRGITSTGRVSIGNDTRVTLATAPWLTDAIDRQVMIAATKDVISTYKQVPGLELRDPNLNETTVEELGKPITKTIGGSNHWIGSTRTGTNSSTSVVDANLKVWGTDNLFVVDAGVFPGMPVGNPTASIMVMAEMAAARLLRAM</sequence>
<dbReference type="InterPro" id="IPR007867">
    <property type="entry name" value="GMC_OxRtase_C"/>
</dbReference>
<dbReference type="HOGENOM" id="CLU_062686_0_0_1"/>
<protein>
    <submittedName>
        <fullName evidence="5">Putative cellobiose dehydrogenase</fullName>
    </submittedName>
</protein>
<name>A0A074SSR5_9AGAM</name>
<dbReference type="InterPro" id="IPR053208">
    <property type="entry name" value="GMC_Oxidoreductase_CD"/>
</dbReference>
<proteinExistence type="predicted"/>
<dbReference type="InterPro" id="IPR000172">
    <property type="entry name" value="GMC_OxRdtase_N"/>
</dbReference>
<dbReference type="SUPFAM" id="SSF51905">
    <property type="entry name" value="FAD/NAD(P)-binding domain"/>
    <property type="match status" value="2"/>
</dbReference>
<evidence type="ECO:0000256" key="2">
    <source>
        <dbReference type="SAM" id="SignalP"/>
    </source>
</evidence>
<comment type="cofactor">
    <cofactor evidence="1">
        <name>FAD</name>
        <dbReference type="ChEBI" id="CHEBI:57692"/>
    </cofactor>
</comment>
<feature type="domain" description="Glucose-methanol-choline oxidoreductase C-terminal" evidence="4">
    <location>
        <begin position="231"/>
        <end position="357"/>
    </location>
</feature>
<dbReference type="Pfam" id="PF05199">
    <property type="entry name" value="GMC_oxred_C"/>
    <property type="match status" value="1"/>
</dbReference>
<dbReference type="GO" id="GO:0050660">
    <property type="term" value="F:flavin adenine dinucleotide binding"/>
    <property type="evidence" value="ECO:0007669"/>
    <property type="project" value="InterPro"/>
</dbReference>
<keyword evidence="2" id="KW-0732">Signal</keyword>
<dbReference type="PANTHER" id="PTHR47190:SF2">
    <property type="entry name" value="CELLOBIOSE DEHYDROGENASE (AFU_ORTHOLOGUE AFUA_2G17620)"/>
    <property type="match status" value="1"/>
</dbReference>
<evidence type="ECO:0000259" key="4">
    <source>
        <dbReference type="Pfam" id="PF05199"/>
    </source>
</evidence>
<dbReference type="PANTHER" id="PTHR47190">
    <property type="entry name" value="DEHYDROGENASE, PUTATIVE-RELATED"/>
    <property type="match status" value="1"/>
</dbReference>
<dbReference type="SUPFAM" id="SSF54373">
    <property type="entry name" value="FAD-linked reductases, C-terminal domain"/>
    <property type="match status" value="1"/>
</dbReference>
<dbReference type="EMBL" id="AZST01000077">
    <property type="protein sequence ID" value="KEP53012.1"/>
    <property type="molecule type" value="Genomic_DNA"/>
</dbReference>
<evidence type="ECO:0000259" key="3">
    <source>
        <dbReference type="Pfam" id="PF00732"/>
    </source>
</evidence>
<dbReference type="Gene3D" id="3.50.50.60">
    <property type="entry name" value="FAD/NAD(P)-binding domain"/>
    <property type="match status" value="2"/>
</dbReference>
<dbReference type="InterPro" id="IPR036188">
    <property type="entry name" value="FAD/NAD-bd_sf"/>
</dbReference>
<dbReference type="OrthoDB" id="413885at2759"/>
<reference evidence="5 6" key="1">
    <citation type="submission" date="2013-12" db="EMBL/GenBank/DDBJ databases">
        <authorList>
            <person name="Cubeta M."/>
            <person name="Pakala S."/>
            <person name="Fedorova N."/>
            <person name="Thomas E."/>
            <person name="Dean R."/>
            <person name="Jabaji S."/>
            <person name="Neate S."/>
            <person name="Toda T."/>
            <person name="Tavantzis S."/>
            <person name="Vilgalys R."/>
            <person name="Bharathan N."/>
            <person name="Pakala S."/>
            <person name="Losada L.S."/>
            <person name="Zafar N."/>
            <person name="Nierman W."/>
        </authorList>
    </citation>
    <scope>NUCLEOTIDE SEQUENCE [LARGE SCALE GENOMIC DNA]</scope>
    <source>
        <strain evidence="5 6">123E</strain>
    </source>
</reference>
<feature type="signal peptide" evidence="2">
    <location>
        <begin position="1"/>
        <end position="19"/>
    </location>
</feature>
<feature type="chain" id="PRO_5001698988" evidence="2">
    <location>
        <begin position="20"/>
        <end position="368"/>
    </location>
</feature>
<dbReference type="STRING" id="1423351.A0A074SSR5"/>
<evidence type="ECO:0000313" key="6">
    <source>
        <dbReference type="Proteomes" id="UP000027456"/>
    </source>
</evidence>
<organism evidence="5 6">
    <name type="scientific">Rhizoctonia solani 123E</name>
    <dbReference type="NCBI Taxonomy" id="1423351"/>
    <lineage>
        <taxon>Eukaryota</taxon>
        <taxon>Fungi</taxon>
        <taxon>Dikarya</taxon>
        <taxon>Basidiomycota</taxon>
        <taxon>Agaricomycotina</taxon>
        <taxon>Agaricomycetes</taxon>
        <taxon>Cantharellales</taxon>
        <taxon>Ceratobasidiaceae</taxon>
        <taxon>Rhizoctonia</taxon>
    </lineage>
</organism>
<dbReference type="Gene3D" id="3.30.410.10">
    <property type="entry name" value="Cholesterol Oxidase, domain 2"/>
    <property type="match status" value="1"/>
</dbReference>
<dbReference type="Proteomes" id="UP000027456">
    <property type="component" value="Unassembled WGS sequence"/>
</dbReference>
<evidence type="ECO:0000256" key="1">
    <source>
        <dbReference type="ARBA" id="ARBA00001974"/>
    </source>
</evidence>
<comment type="caution">
    <text evidence="5">The sequence shown here is derived from an EMBL/GenBank/DDBJ whole genome shotgun (WGS) entry which is preliminary data.</text>
</comment>
<evidence type="ECO:0000313" key="5">
    <source>
        <dbReference type="EMBL" id="KEP53012.1"/>
    </source>
</evidence>
<dbReference type="Pfam" id="PF00732">
    <property type="entry name" value="GMC_oxred_N"/>
    <property type="match status" value="1"/>
</dbReference>
<gene>
    <name evidence="5" type="ORF">V565_036670</name>
</gene>
<keyword evidence="6" id="KW-1185">Reference proteome</keyword>
<dbReference type="GO" id="GO:0016614">
    <property type="term" value="F:oxidoreductase activity, acting on CH-OH group of donors"/>
    <property type="evidence" value="ECO:0007669"/>
    <property type="project" value="InterPro"/>
</dbReference>
<dbReference type="AlphaFoldDB" id="A0A074SSR5"/>
<accession>A0A074SSR5</accession>